<accession>A0A4R3VX44</accession>
<dbReference type="RefSeq" id="WP_132775849.1">
    <property type="nucleotide sequence ID" value="NZ_SMBZ01000001.1"/>
</dbReference>
<evidence type="ECO:0000313" key="2">
    <source>
        <dbReference type="Proteomes" id="UP000295197"/>
    </source>
</evidence>
<dbReference type="InterPro" id="IPR015943">
    <property type="entry name" value="WD40/YVTN_repeat-like_dom_sf"/>
</dbReference>
<protein>
    <submittedName>
        <fullName evidence="1">Uncharacterized protein</fullName>
    </submittedName>
</protein>
<dbReference type="Proteomes" id="UP000295197">
    <property type="component" value="Unassembled WGS sequence"/>
</dbReference>
<organism evidence="1 2">
    <name type="scientific">Sphingobacterium alimentarium</name>
    <dbReference type="NCBI Taxonomy" id="797292"/>
    <lineage>
        <taxon>Bacteria</taxon>
        <taxon>Pseudomonadati</taxon>
        <taxon>Bacteroidota</taxon>
        <taxon>Sphingobacteriia</taxon>
        <taxon>Sphingobacteriales</taxon>
        <taxon>Sphingobacteriaceae</taxon>
        <taxon>Sphingobacterium</taxon>
    </lineage>
</organism>
<reference evidence="1 2" key="1">
    <citation type="submission" date="2019-03" db="EMBL/GenBank/DDBJ databases">
        <title>Genomic Encyclopedia of Type Strains, Phase IV (KMG-IV): sequencing the most valuable type-strain genomes for metagenomic binning, comparative biology and taxonomic classification.</title>
        <authorList>
            <person name="Goeker M."/>
        </authorList>
    </citation>
    <scope>NUCLEOTIDE SEQUENCE [LARGE SCALE GENOMIC DNA]</scope>
    <source>
        <strain evidence="1 2">DSM 22362</strain>
    </source>
</reference>
<dbReference type="AlphaFoldDB" id="A0A4R3VX44"/>
<evidence type="ECO:0000313" key="1">
    <source>
        <dbReference type="EMBL" id="TCV20744.1"/>
    </source>
</evidence>
<sequence>MRNTIIVTVLLFVGVIAASIFYFRDINKEQHSTLKPLKYLPDNTYLIASIKNDEITDNIFKDFDLFDALLGHQEMELIKRYKNQILRHEALYEFIEGQDVFLSFHPHADSLHMLFTVPTAQNISESDVNNLMNAYSANYKIQTIDTLSERITAFSFGTPDTTLYATYYQQVLFASYSKDIILAVLNKSIPKLSEKQIDYFIQHSSRNTPLSVFFPHQNYSAVVKHFQQREKGIFSDQFVGLQGQSAWNINFKQDALMLTGESEVDNSKGNYIALFRNQTKKTQRLYNYFPSNTAVFMEYSISNYAKFEADLKQYFEAREEFKKLESTFQNLADSSSSIGKLSHVLQHNFALVEQTNQVHVGFIGIADTARWKHIENRILEHEGEDIFRFRNANVLYALYGEVFKYHTRPYVSRVDDVMVVANSRNELQNYINNFRRKDLLTGTLGFKNFEKLQGNEANVTLFVHNKNSFSKILYSLPIHYQKKFRNKENYGYQDFYSWSLQLSGNNGNFSSQVYALYKSKNALGSTPTWTYQLEDRAITAPYVFEHSDTSQMILIQELDHTLHAIHPSGNKLWSTIIAGRIVGEIQQLADRSILLVTDRSRLYRLDTNGKNLKGFSTGIPNEPLFEPTLFNTNDQEIILVPTANSIYAYTMEGNRYTDWDSENISQRITTNLILTQKNEVLFGTDNGTIIWLNDKGKTTSTEKIPSDSKVQSIMDFSNLKVQAVVDDGLVYRSREGTSHVRWELEELKNKFWTGFRQISGRAFPELILLNENQLKVYNNEDSLQLQFEHYFTRNIDNKPQFFKNRTSNDYFIGVASKASNLLYLFGDNGAVLDGFPVEGQPLFYYGGINYNSETYLLCMRRDKKLYAFKHQK</sequence>
<dbReference type="Gene3D" id="2.130.10.10">
    <property type="entry name" value="YVTN repeat-like/Quinoprotein amine dehydrogenase"/>
    <property type="match status" value="1"/>
</dbReference>
<comment type="caution">
    <text evidence="1">The sequence shown here is derived from an EMBL/GenBank/DDBJ whole genome shotgun (WGS) entry which is preliminary data.</text>
</comment>
<name>A0A4R3VX44_9SPHI</name>
<keyword evidence="2" id="KW-1185">Reference proteome</keyword>
<gene>
    <name evidence="1" type="ORF">EDC17_100187</name>
</gene>
<dbReference type="EMBL" id="SMBZ01000001">
    <property type="protein sequence ID" value="TCV20744.1"/>
    <property type="molecule type" value="Genomic_DNA"/>
</dbReference>
<proteinExistence type="predicted"/>
<dbReference type="SUPFAM" id="SSF63829">
    <property type="entry name" value="Calcium-dependent phosphotriesterase"/>
    <property type="match status" value="1"/>
</dbReference>
<dbReference type="OrthoDB" id="1093345at2"/>